<dbReference type="EMBL" id="BMWE01000007">
    <property type="protein sequence ID" value="GGY20392.1"/>
    <property type="molecule type" value="Genomic_DNA"/>
</dbReference>
<feature type="region of interest" description="Disordered" evidence="1">
    <location>
        <begin position="277"/>
        <end position="297"/>
    </location>
</feature>
<dbReference type="PANTHER" id="PTHR46825:SF7">
    <property type="entry name" value="D-ALANYL-D-ALANINE CARBOXYPEPTIDASE"/>
    <property type="match status" value="1"/>
</dbReference>
<evidence type="ECO:0000313" key="4">
    <source>
        <dbReference type="Proteomes" id="UP000653308"/>
    </source>
</evidence>
<accession>A0ABQ2ZMC7</accession>
<evidence type="ECO:0000256" key="1">
    <source>
        <dbReference type="SAM" id="MobiDB-lite"/>
    </source>
</evidence>
<keyword evidence="4" id="KW-1185">Reference proteome</keyword>
<reference evidence="4" key="1">
    <citation type="journal article" date="2019" name="Int. J. Syst. Evol. Microbiol.">
        <title>The Global Catalogue of Microorganisms (GCM) 10K type strain sequencing project: providing services to taxonomists for standard genome sequencing and annotation.</title>
        <authorList>
            <consortium name="The Broad Institute Genomics Platform"/>
            <consortium name="The Broad Institute Genome Sequencing Center for Infectious Disease"/>
            <person name="Wu L."/>
            <person name="Ma J."/>
        </authorList>
    </citation>
    <scope>NUCLEOTIDE SEQUENCE [LARGE SCALE GENOMIC DNA]</scope>
    <source>
        <strain evidence="4">JCM 4957</strain>
    </source>
</reference>
<gene>
    <name evidence="3" type="ORF">GCM10010384_28710</name>
</gene>
<dbReference type="InterPro" id="IPR001466">
    <property type="entry name" value="Beta-lactam-related"/>
</dbReference>
<comment type="caution">
    <text evidence="3">The sequence shown here is derived from an EMBL/GenBank/DDBJ whole genome shotgun (WGS) entry which is preliminary data.</text>
</comment>
<dbReference type="InterPro" id="IPR012338">
    <property type="entry name" value="Beta-lactam/transpept-like"/>
</dbReference>
<organism evidence="3 4">
    <name type="scientific">Streptomyces djakartensis</name>
    <dbReference type="NCBI Taxonomy" id="68193"/>
    <lineage>
        <taxon>Bacteria</taxon>
        <taxon>Bacillati</taxon>
        <taxon>Actinomycetota</taxon>
        <taxon>Actinomycetes</taxon>
        <taxon>Kitasatosporales</taxon>
        <taxon>Streptomycetaceae</taxon>
        <taxon>Streptomyces</taxon>
    </lineage>
</organism>
<proteinExistence type="predicted"/>
<dbReference type="Pfam" id="PF00144">
    <property type="entry name" value="Beta-lactamase"/>
    <property type="match status" value="1"/>
</dbReference>
<dbReference type="SUPFAM" id="SSF56601">
    <property type="entry name" value="beta-lactamase/transpeptidase-like"/>
    <property type="match status" value="1"/>
</dbReference>
<name>A0ABQ2ZMC7_9ACTN</name>
<dbReference type="Proteomes" id="UP000653308">
    <property type="component" value="Unassembled WGS sequence"/>
</dbReference>
<evidence type="ECO:0000259" key="2">
    <source>
        <dbReference type="Pfam" id="PF00144"/>
    </source>
</evidence>
<dbReference type="RefSeq" id="WP_190198174.1">
    <property type="nucleotide sequence ID" value="NZ_BMWE01000007.1"/>
</dbReference>
<protein>
    <recommendedName>
        <fullName evidence="2">Beta-lactamase-related domain-containing protein</fullName>
    </recommendedName>
</protein>
<dbReference type="Gene3D" id="3.40.710.10">
    <property type="entry name" value="DD-peptidase/beta-lactamase superfamily"/>
    <property type="match status" value="1"/>
</dbReference>
<evidence type="ECO:0000313" key="3">
    <source>
        <dbReference type="EMBL" id="GGY20392.1"/>
    </source>
</evidence>
<feature type="domain" description="Beta-lactamase-related" evidence="2">
    <location>
        <begin position="21"/>
        <end position="225"/>
    </location>
</feature>
<dbReference type="InterPro" id="IPR050491">
    <property type="entry name" value="AmpC-like"/>
</dbReference>
<sequence>MRTVPTCIIGSSHADPIVTGGHDPDKYAEVGSFTKVITGTILQQLAGQGVLTVDDPVERWLDVPSGTGITLRHLAEHTSGLPRLPPGISRRDPYRDFTADRLRRLLAGLDRLTEGPAGERVEYSNFGYAVLGAALTAATGQEYDELVAVHVLSPLGLPREAMTARPPEHSSLLPTGWFGRRVKPWTMTGAILPAGGLWASPRTLSRVLTGLVLDRSLGEPGLGWQRSGPLPLIWHNGATGTASCFTGAVPDGRWTVVHRLSGSPDGTDRTGLEYLRSAQPPVNPETGTCVHTSELPP</sequence>
<dbReference type="PANTHER" id="PTHR46825">
    <property type="entry name" value="D-ALANYL-D-ALANINE-CARBOXYPEPTIDASE/ENDOPEPTIDASE AMPH"/>
    <property type="match status" value="1"/>
</dbReference>